<dbReference type="RefSeq" id="WP_381182531.1">
    <property type="nucleotide sequence ID" value="NZ_JBHSFK010000030.1"/>
</dbReference>
<accession>A0ABV9AZZ1</accession>
<dbReference type="NCBIfam" id="NF033580">
    <property type="entry name" value="transpos_IS5_3"/>
    <property type="match status" value="1"/>
</dbReference>
<feature type="region of interest" description="Disordered" evidence="1">
    <location>
        <begin position="199"/>
        <end position="218"/>
    </location>
</feature>
<evidence type="ECO:0000259" key="2">
    <source>
        <dbReference type="Pfam" id="PF01609"/>
    </source>
</evidence>
<organism evidence="4 5">
    <name type="scientific">Streptomyces vulcanius</name>
    <dbReference type="NCBI Taxonomy" id="1441876"/>
    <lineage>
        <taxon>Bacteria</taxon>
        <taxon>Bacillati</taxon>
        <taxon>Actinomycetota</taxon>
        <taxon>Actinomycetes</taxon>
        <taxon>Kitasatosporales</taxon>
        <taxon>Streptomycetaceae</taxon>
        <taxon>Streptomyces</taxon>
    </lineage>
</organism>
<gene>
    <name evidence="4" type="ORF">ACFPIH_36530</name>
</gene>
<reference evidence="5" key="1">
    <citation type="journal article" date="2019" name="Int. J. Syst. Evol. Microbiol.">
        <title>The Global Catalogue of Microorganisms (GCM) 10K type strain sequencing project: providing services to taxonomists for standard genome sequencing and annotation.</title>
        <authorList>
            <consortium name="The Broad Institute Genomics Platform"/>
            <consortium name="The Broad Institute Genome Sequencing Center for Infectious Disease"/>
            <person name="Wu L."/>
            <person name="Ma J."/>
        </authorList>
    </citation>
    <scope>NUCLEOTIDE SEQUENCE [LARGE SCALE GENOMIC DNA]</scope>
    <source>
        <strain evidence="5">CGMCC 4.7177</strain>
    </source>
</reference>
<proteinExistence type="predicted"/>
<feature type="compositionally biased region" description="Low complexity" evidence="1">
    <location>
        <begin position="271"/>
        <end position="280"/>
    </location>
</feature>
<evidence type="ECO:0000313" key="5">
    <source>
        <dbReference type="Proteomes" id="UP001595839"/>
    </source>
</evidence>
<dbReference type="PANTHER" id="PTHR30007:SF1">
    <property type="entry name" value="BLR1914 PROTEIN"/>
    <property type="match status" value="1"/>
</dbReference>
<name>A0ABV9AZZ1_9ACTN</name>
<keyword evidence="5" id="KW-1185">Reference proteome</keyword>
<dbReference type="Pfam" id="PF01609">
    <property type="entry name" value="DDE_Tnp_1"/>
    <property type="match status" value="1"/>
</dbReference>
<evidence type="ECO:0000259" key="3">
    <source>
        <dbReference type="Pfam" id="PF13340"/>
    </source>
</evidence>
<feature type="region of interest" description="Disordered" evidence="1">
    <location>
        <begin position="271"/>
        <end position="293"/>
    </location>
</feature>
<protein>
    <submittedName>
        <fullName evidence="4">IS5 family transposase</fullName>
    </submittedName>
</protein>
<feature type="domain" description="Insertion element IS402-like" evidence="3">
    <location>
        <begin position="11"/>
        <end position="87"/>
    </location>
</feature>
<dbReference type="InterPro" id="IPR025161">
    <property type="entry name" value="IS402-like_dom"/>
</dbReference>
<dbReference type="PANTHER" id="PTHR30007">
    <property type="entry name" value="PHP DOMAIN PROTEIN"/>
    <property type="match status" value="1"/>
</dbReference>
<sequence>MTVDLERDLVPDGLWEIAAPLIPPFKPRRQGGGTAPVADRKVFCAIVYALTTSCAWRRLPPCFGVSPATAHRRFAAWTRAGLWRRLHIEVLDRLGAAGAIDWSAALVDSASVRAKRGGQLVGPNPLDRGKPGAKLHILTDAQGLPLVTAVSAANTHDSLALKPLVMAVPAVRSRRGPRRRTVRPDEFVAARAVRVAELSQARTQTPHGRIAGPSMPSPTYGVIAAPAQRRRSLQLRGSPPGQPRRPGKMARARWAQALLSALFFGRNSSVDFHSSQSSSSAAPTARMAFTNPR</sequence>
<feature type="domain" description="Transposase IS4-like" evidence="2">
    <location>
        <begin position="105"/>
        <end position="171"/>
    </location>
</feature>
<dbReference type="EMBL" id="JBHSFK010000030">
    <property type="protein sequence ID" value="MFC4504945.1"/>
    <property type="molecule type" value="Genomic_DNA"/>
</dbReference>
<dbReference type="Proteomes" id="UP001595839">
    <property type="component" value="Unassembled WGS sequence"/>
</dbReference>
<comment type="caution">
    <text evidence="4">The sequence shown here is derived from an EMBL/GenBank/DDBJ whole genome shotgun (WGS) entry which is preliminary data.</text>
</comment>
<dbReference type="Pfam" id="PF13340">
    <property type="entry name" value="DUF4096"/>
    <property type="match status" value="1"/>
</dbReference>
<evidence type="ECO:0000256" key="1">
    <source>
        <dbReference type="SAM" id="MobiDB-lite"/>
    </source>
</evidence>
<evidence type="ECO:0000313" key="4">
    <source>
        <dbReference type="EMBL" id="MFC4504945.1"/>
    </source>
</evidence>
<dbReference type="InterPro" id="IPR002559">
    <property type="entry name" value="Transposase_11"/>
</dbReference>
<feature type="region of interest" description="Disordered" evidence="1">
    <location>
        <begin position="230"/>
        <end position="250"/>
    </location>
</feature>